<sequence length="710" mass="82734">MISLEAIYLMHVALHFETYSDIFKFLQVSKTCKEAIERLKINPWFASSESVIKFCTNFNPETMNCLSYCFFSKQLFNKVSNIRNPMFNSILKSNINDITSILPKVYHISLYYTDESETHPESRMPEETSQFFIENAQQFNNLRCVRGDIELVIAFFKKFTDNGSQMFVHFPTRVELFNLVKRSSSTEQNLISQIKKYLPHNGMTQIEYTTNTHVKSKEELKCFDGIEYHYTAFSDNQCEFMSEAIECDEGKIDIKGTLNCNRFNSIIEKCYADIIKLHFEKPFEQEEGDVFKRKKYDNWNIPKCVLTLELTLNFEYQSDDYYLMPINMDYLQILTLNECGNISFEGDYPLLREVNILGSHDIQFIGKDKTINIIEIAIEGCSYCSIELKFSPIESVILQDVEEVTMNIKVDSLKEFVIMASRNCYFNPVSFKDVFVQIEECSEISFYNIDKINQLPEDQDIDEEDLISPLQYCGVDYTKFQEIIQSCIFLPSLQLFTKMSSNSYNKLFQVRWFYVSCSRVQSRGPEIRLKKQVSSWLINTLFSSNFYNKEDDRKNMYLVFPNGTEKVVDSSIRYFEVTVQHQSLMSIGIIHSTKFEYDETEYIGNIKYSIGYMNDSGNVYEGDHKIACSFKPYGLYDGNKNVIGCGFNSITHEVFFTCDGIKGYTKKIDWEGIDAAISLSLFKELHINYGQEPFVYNIYNEYQIGSCLVV</sequence>
<dbReference type="SMART" id="SM00449">
    <property type="entry name" value="SPRY"/>
    <property type="match status" value="1"/>
</dbReference>
<proteinExistence type="predicted"/>
<protein>
    <recommendedName>
        <fullName evidence="1">B30.2/SPRY domain-containing protein</fullName>
    </recommendedName>
</protein>
<reference evidence="2 3" key="1">
    <citation type="journal article" date="2019" name="PLoS Negl. Trop. Dis.">
        <title>Whole genome sequencing of Entamoeba nuttalli reveals mammalian host-related molecular signatures and a novel octapeptide-repeat surface protein.</title>
        <authorList>
            <person name="Tanaka M."/>
            <person name="Makiuchi T."/>
            <person name="Komiyama T."/>
            <person name="Shiina T."/>
            <person name="Osaki K."/>
            <person name="Tachibana H."/>
        </authorList>
    </citation>
    <scope>NUCLEOTIDE SEQUENCE [LARGE SCALE GENOMIC DNA]</scope>
    <source>
        <strain evidence="2 3">P19-061405</strain>
    </source>
</reference>
<dbReference type="CDD" id="cd12885">
    <property type="entry name" value="SPRY_RanBP_like"/>
    <property type="match status" value="1"/>
</dbReference>
<dbReference type="EMBL" id="BAAFRS010000063">
    <property type="protein sequence ID" value="GAB1221067.1"/>
    <property type="molecule type" value="Genomic_DNA"/>
</dbReference>
<dbReference type="InterPro" id="IPR044736">
    <property type="entry name" value="Gid1/RanBPM/SPLA_SPRY"/>
</dbReference>
<name>A0ABQ0DDY4_9EUKA</name>
<organism evidence="2 3">
    <name type="scientific">Entamoeba nuttalli</name>
    <dbReference type="NCBI Taxonomy" id="412467"/>
    <lineage>
        <taxon>Eukaryota</taxon>
        <taxon>Amoebozoa</taxon>
        <taxon>Evosea</taxon>
        <taxon>Archamoebae</taxon>
        <taxon>Mastigamoebida</taxon>
        <taxon>Entamoebidae</taxon>
        <taxon>Entamoeba</taxon>
    </lineage>
</organism>
<feature type="domain" description="B30.2/SPRY" evidence="1">
    <location>
        <begin position="495"/>
        <end position="694"/>
    </location>
</feature>
<comment type="caution">
    <text evidence="2">The sequence shown here is derived from an EMBL/GenBank/DDBJ whole genome shotgun (WGS) entry which is preliminary data.</text>
</comment>
<dbReference type="Pfam" id="PF00622">
    <property type="entry name" value="SPRY"/>
    <property type="match status" value="1"/>
</dbReference>
<evidence type="ECO:0000313" key="3">
    <source>
        <dbReference type="Proteomes" id="UP001628156"/>
    </source>
</evidence>
<dbReference type="InterPro" id="IPR003877">
    <property type="entry name" value="SPRY_dom"/>
</dbReference>
<dbReference type="InterPro" id="IPR043136">
    <property type="entry name" value="B30.2/SPRY_sf"/>
</dbReference>
<dbReference type="Proteomes" id="UP001628156">
    <property type="component" value="Unassembled WGS sequence"/>
</dbReference>
<dbReference type="PROSITE" id="PS50188">
    <property type="entry name" value="B302_SPRY"/>
    <property type="match status" value="1"/>
</dbReference>
<dbReference type="InterPro" id="IPR001870">
    <property type="entry name" value="B30.2/SPRY"/>
</dbReference>
<dbReference type="Gene3D" id="2.60.120.920">
    <property type="match status" value="1"/>
</dbReference>
<evidence type="ECO:0000313" key="2">
    <source>
        <dbReference type="EMBL" id="GAB1221067.1"/>
    </source>
</evidence>
<accession>A0ABQ0DDY4</accession>
<evidence type="ECO:0000259" key="1">
    <source>
        <dbReference type="PROSITE" id="PS50188"/>
    </source>
</evidence>
<keyword evidence="3" id="KW-1185">Reference proteome</keyword>
<gene>
    <name evidence="2" type="ORF">ENUP19_0063G0027</name>
</gene>